<feature type="region of interest" description="Disordered" evidence="1">
    <location>
        <begin position="413"/>
        <end position="437"/>
    </location>
</feature>
<sequence length="437" mass="44166">MLTLWNGDKGGCSSEKPSQALQGSGLPEAAAPQSFSCALGAGESETDGGLGSFPKLRETVFTLTLVAEAGGVGAKKRPAKAAVAVHPPPRRPAAPFPSPSPVQSAGPQGSSRLSGLALQEQLGRRAPPEPAKEAAAGSGASAGISAAAVSLGLPPHPGGARAADAARPPSAAESGEGAGGGGWGAPLPPSRGGGGGLGAGDVPLLVPAAGRGAAGRRHRAQEPERSSPRRSPGAARDSRLRRRRRLQERQKGPGGWEGKSFLLGSRQIPTKPHAPSAEEAGWGLGAGGWGLGRGAGLASRRVTARSGPGSEPSSPPPTTRGNSPRSAAPAFAARLLLDDADKIRSSPSQVPSPPTGDPAAKLHFWSRDYHRQNLSVGTKYPLSGALLWAGRPEGGNGHTHPWGEPLAVVEPRVPEPRSAPRQSSGAIGEPLRIPGFP</sequence>
<feature type="compositionally biased region" description="Basic and acidic residues" evidence="1">
    <location>
        <begin position="122"/>
        <end position="132"/>
    </location>
</feature>
<reference evidence="3" key="1">
    <citation type="submission" date="2025-08" db="UniProtKB">
        <authorList>
            <consortium name="RefSeq"/>
        </authorList>
    </citation>
    <scope>IDENTIFICATION</scope>
    <source>
        <tissue evidence="3">Blood</tissue>
    </source>
</reference>
<feature type="compositionally biased region" description="Low complexity" evidence="1">
    <location>
        <begin position="133"/>
        <end position="148"/>
    </location>
</feature>
<evidence type="ECO:0000313" key="2">
    <source>
        <dbReference type="Proteomes" id="UP001652583"/>
    </source>
</evidence>
<dbReference type="GeneID" id="113598540"/>
<feature type="region of interest" description="Disordered" evidence="1">
    <location>
        <begin position="71"/>
        <end position="361"/>
    </location>
</feature>
<evidence type="ECO:0000313" key="3">
    <source>
        <dbReference type="RefSeq" id="XP_053078222.1"/>
    </source>
</evidence>
<feature type="region of interest" description="Disordered" evidence="1">
    <location>
        <begin position="1"/>
        <end position="29"/>
    </location>
</feature>
<dbReference type="Proteomes" id="UP001652583">
    <property type="component" value="Chromosome B2"/>
</dbReference>
<keyword evidence="2" id="KW-1185">Reference proteome</keyword>
<dbReference type="RefSeq" id="XP_053078222.1">
    <property type="nucleotide sequence ID" value="XM_053222247.1"/>
</dbReference>
<feature type="compositionally biased region" description="Pro residues" evidence="1">
    <location>
        <begin position="86"/>
        <end position="100"/>
    </location>
</feature>
<proteinExistence type="predicted"/>
<feature type="compositionally biased region" description="Low complexity" evidence="1">
    <location>
        <begin position="296"/>
        <end position="312"/>
    </location>
</feature>
<feature type="compositionally biased region" description="Low complexity" evidence="1">
    <location>
        <begin position="158"/>
        <end position="175"/>
    </location>
</feature>
<evidence type="ECO:0000256" key="1">
    <source>
        <dbReference type="SAM" id="MobiDB-lite"/>
    </source>
</evidence>
<organism evidence="2 3">
    <name type="scientific">Acinonyx jubatus</name>
    <name type="common">Cheetah</name>
    <dbReference type="NCBI Taxonomy" id="32536"/>
    <lineage>
        <taxon>Eukaryota</taxon>
        <taxon>Metazoa</taxon>
        <taxon>Chordata</taxon>
        <taxon>Craniata</taxon>
        <taxon>Vertebrata</taxon>
        <taxon>Euteleostomi</taxon>
        <taxon>Mammalia</taxon>
        <taxon>Eutheria</taxon>
        <taxon>Laurasiatheria</taxon>
        <taxon>Carnivora</taxon>
        <taxon>Feliformia</taxon>
        <taxon>Felidae</taxon>
        <taxon>Felinae</taxon>
        <taxon>Acinonyx</taxon>
    </lineage>
</organism>
<accession>A0ABM3Q2S2</accession>
<protein>
    <submittedName>
        <fullName evidence="3">Spidroin-1-like</fullName>
    </submittedName>
</protein>
<name>A0ABM3Q2S2_ACIJB</name>
<gene>
    <name evidence="3" type="primary">LOC113598540</name>
</gene>
<feature type="compositionally biased region" description="Low complexity" evidence="1">
    <location>
        <begin position="200"/>
        <end position="211"/>
    </location>
</feature>
<feature type="compositionally biased region" description="Gly residues" evidence="1">
    <location>
        <begin position="282"/>
        <end position="295"/>
    </location>
</feature>